<dbReference type="EMBL" id="FLUQ01000007">
    <property type="protein sequence ID" value="SBW10834.1"/>
    <property type="molecule type" value="Genomic_DNA"/>
</dbReference>
<evidence type="ECO:0000313" key="5">
    <source>
        <dbReference type="EMBL" id="SBW10625.1"/>
    </source>
</evidence>
<dbReference type="EMBL" id="FLUQ01000006">
    <property type="protein sequence ID" value="SBW10625.1"/>
    <property type="molecule type" value="Genomic_DNA"/>
</dbReference>
<dbReference type="InterPro" id="IPR047951">
    <property type="entry name" value="Transpos_ISL3"/>
</dbReference>
<dbReference type="PANTHER" id="PTHR33498">
    <property type="entry name" value="TRANSPOSASE FOR INSERTION SEQUENCE ELEMENT IS1557"/>
    <property type="match status" value="1"/>
</dbReference>
<dbReference type="NCBIfam" id="NF033550">
    <property type="entry name" value="transpos_ISL3"/>
    <property type="match status" value="1"/>
</dbReference>
<accession>A0A212J0H2</accession>
<dbReference type="InterPro" id="IPR029261">
    <property type="entry name" value="Transposase_Znf"/>
</dbReference>
<dbReference type="Pfam" id="PF01610">
    <property type="entry name" value="DDE_Tnp_ISL3"/>
    <property type="match status" value="1"/>
</dbReference>
<dbReference type="InterPro" id="IPR032877">
    <property type="entry name" value="Transposase_HTH"/>
</dbReference>
<feature type="domain" description="Transposase IS204/IS1001/IS1096/IS1165 helix-turn-helix" evidence="2">
    <location>
        <begin position="93"/>
        <end position="143"/>
    </location>
</feature>
<dbReference type="AlphaFoldDB" id="A0A212J0H2"/>
<sequence length="411" mass="47933">MKDTDLYFRILGLTEPWFVEAVELDTAEGRVDIRVEHGPGVRWFCPTCGRELACRDHVEPRVWRHLDTCQFKTFLHARIPRVDCPEHGVLQVNVPWAESKARFTILMERLIIDVLTECATVTGARRILRITWDEAWGVMERAVRRGRERKQSNPSRYLGVDEKAFRKGHDYVTVVCDLIGSTVEYVADERKAESLEGYYLQFTKAQLERIKAVAMDMWEPYFKATLKHVPDAAGKIVHDRFHVMKHVGEAVDRVRKQEHRELTSQDDHRLKGTKFLWLYREENLPDKHRPALEALKTANLKVAKAWAMKESLNDVWKYLSTGWARRFVKRWLVWVNRSDLAPMRKVGGLIQRHLENILTFCRHRITNGVAEGLNSKIMAIKRKACGYRNREHFKTAIYFFCGGLDLYPASS</sequence>
<dbReference type="Pfam" id="PF14690">
    <property type="entry name" value="Zn_ribbon_ISL3"/>
    <property type="match status" value="1"/>
</dbReference>
<evidence type="ECO:0000259" key="3">
    <source>
        <dbReference type="Pfam" id="PF14690"/>
    </source>
</evidence>
<evidence type="ECO:0000259" key="2">
    <source>
        <dbReference type="Pfam" id="PF13542"/>
    </source>
</evidence>
<evidence type="ECO:0000259" key="1">
    <source>
        <dbReference type="Pfam" id="PF01610"/>
    </source>
</evidence>
<dbReference type="PANTHER" id="PTHR33498:SF1">
    <property type="entry name" value="TRANSPOSASE FOR INSERTION SEQUENCE ELEMENT IS1557"/>
    <property type="match status" value="1"/>
</dbReference>
<organism evidence="4">
    <name type="scientific">uncultured delta proteobacterium</name>
    <dbReference type="NCBI Taxonomy" id="34034"/>
    <lineage>
        <taxon>Bacteria</taxon>
        <taxon>Deltaproteobacteria</taxon>
        <taxon>environmental samples</taxon>
    </lineage>
</organism>
<protein>
    <submittedName>
        <fullName evidence="4">Transposase</fullName>
    </submittedName>
</protein>
<dbReference type="InterPro" id="IPR002560">
    <property type="entry name" value="Transposase_DDE"/>
</dbReference>
<name>A0A212J0H2_9DELT</name>
<proteinExistence type="predicted"/>
<evidence type="ECO:0000313" key="6">
    <source>
        <dbReference type="EMBL" id="SBW10834.1"/>
    </source>
</evidence>
<dbReference type="EMBL" id="FLUQ01000001">
    <property type="protein sequence ID" value="SBV92968.1"/>
    <property type="molecule type" value="Genomic_DNA"/>
</dbReference>
<reference evidence="4" key="1">
    <citation type="submission" date="2016-04" db="EMBL/GenBank/DDBJ databases">
        <authorList>
            <person name="Evans L.H."/>
            <person name="Alamgir A."/>
            <person name="Owens N."/>
            <person name="Weber N.D."/>
            <person name="Virtaneva K."/>
            <person name="Barbian K."/>
            <person name="Babar A."/>
            <person name="Rosenke K."/>
        </authorList>
    </citation>
    <scope>NUCLEOTIDE SEQUENCE</scope>
    <source>
        <strain evidence="4">86</strain>
    </source>
</reference>
<feature type="domain" description="Transposase IS204/IS1001/IS1096/IS1165 zinc-finger" evidence="3">
    <location>
        <begin position="43"/>
        <end position="87"/>
    </location>
</feature>
<feature type="domain" description="Transposase IS204/IS1001/IS1096/IS1165 DDE" evidence="1">
    <location>
        <begin position="158"/>
        <end position="397"/>
    </location>
</feature>
<evidence type="ECO:0000313" key="4">
    <source>
        <dbReference type="EMBL" id="SBV92968.1"/>
    </source>
</evidence>
<gene>
    <name evidence="4" type="ORF">KL86DPRO_10451</name>
    <name evidence="5" type="ORF">KL86DPRO_60231</name>
    <name evidence="6" type="ORF">KL86DPRO_70054</name>
</gene>
<dbReference type="Pfam" id="PF13542">
    <property type="entry name" value="HTH_Tnp_ISL3"/>
    <property type="match status" value="1"/>
</dbReference>